<dbReference type="PANTHER" id="PTHR43101:SF1">
    <property type="entry name" value="BETA-FRUCTOSIDASE"/>
    <property type="match status" value="1"/>
</dbReference>
<sequence>MKKNNDTNNRRICMSEMLEKARKYEDEQGKQIKAEDRPAFHVSPYVGWMNDPNGFSYYQGEYHLFYQYYPYDTHWNSMHWGHVVSKDLLHWKYLPAALAPDEDYDKIGCFSGSATELGDGRQLLIYTAVDQEKMEDGTVRDIQTQAVAVGDGKDYKKYEKNPVLTAKDLPEGASKVDFRDPKIWKEKDGYFYCVIGSRPADGSGQILLYRSADGFEWEFVSVLAENKKRYGKMWECPDFFELGGKHVLLTSPQDMLPEGLEFHNGNGTLCIIGEMDPETYTLKEETVQSVDYGIDYYAMQTLLAPDGRRIMIAWMQNWDTIAHRCSDSKWFAQMSLPRELSVKNGRLYQTPIRELDAMRKDRVEYNDIVIDNDVITLDKIEGRTIDMELVIRPKDKENAYKKFALRFAQNQRFHTELCFRPDESVLKIDRKFSGTERALVHQRRCLIHGDANELKLRVILDRFSVEIFINDGEQVMSAVLFTEQEAKGISFSAEGAAKIDVVKYDLV</sequence>
<comment type="similarity">
    <text evidence="2 8">Belongs to the glycosyl hydrolase 32 family.</text>
</comment>
<dbReference type="PANTHER" id="PTHR43101">
    <property type="entry name" value="BETA-FRUCTOSIDASE"/>
    <property type="match status" value="1"/>
</dbReference>
<evidence type="ECO:0000313" key="12">
    <source>
        <dbReference type="EMBL" id="ERK47400.1"/>
    </source>
</evidence>
<name>U2PA61_EUBRA</name>
<dbReference type="InterPro" id="IPR013189">
    <property type="entry name" value="Glyco_hydro_32_C"/>
</dbReference>
<dbReference type="EMBL" id="AWVJ01000087">
    <property type="protein sequence ID" value="ERK47400.1"/>
    <property type="molecule type" value="Genomic_DNA"/>
</dbReference>
<dbReference type="eggNOG" id="COG1621">
    <property type="taxonomic scope" value="Bacteria"/>
</dbReference>
<keyword evidence="5 8" id="KW-0378">Hydrolase</keyword>
<dbReference type="InterPro" id="IPR051214">
    <property type="entry name" value="GH32_Enzymes"/>
</dbReference>
<gene>
    <name evidence="12" type="ORF">HMPREF0373_01318</name>
</gene>
<protein>
    <recommendedName>
        <fullName evidence="4 8">Sucrose-6-phosphate hydrolase</fullName>
        <ecNumber evidence="3 8">3.2.1.26</ecNumber>
    </recommendedName>
    <alternativeName>
        <fullName evidence="7 9">Invertase</fullName>
    </alternativeName>
</protein>
<dbReference type="GO" id="GO:0005737">
    <property type="term" value="C:cytoplasm"/>
    <property type="evidence" value="ECO:0007669"/>
    <property type="project" value="UniProtKB-SubCell"/>
</dbReference>
<comment type="function">
    <text evidence="9">Enables the bacterium to metabolize sucrose as a sole carbon source.</text>
</comment>
<dbReference type="InterPro" id="IPR018053">
    <property type="entry name" value="Glyco_hydro_32_AS"/>
</dbReference>
<dbReference type="SMART" id="SM00640">
    <property type="entry name" value="Glyco_32"/>
    <property type="match status" value="1"/>
</dbReference>
<dbReference type="InterPro" id="IPR001362">
    <property type="entry name" value="Glyco_hydro_32"/>
</dbReference>
<reference evidence="12 13" key="1">
    <citation type="submission" date="2013-06" db="EMBL/GenBank/DDBJ databases">
        <authorList>
            <person name="Weinstock G."/>
            <person name="Sodergren E."/>
            <person name="Lobos E.A."/>
            <person name="Fulton L."/>
            <person name="Fulton R."/>
            <person name="Courtney L."/>
            <person name="Fronick C."/>
            <person name="O'Laughlin M."/>
            <person name="Godfrey J."/>
            <person name="Wilson R.M."/>
            <person name="Miner T."/>
            <person name="Farmer C."/>
            <person name="Delehaunty K."/>
            <person name="Cordes M."/>
            <person name="Minx P."/>
            <person name="Tomlinson C."/>
            <person name="Chen J."/>
            <person name="Wollam A."/>
            <person name="Pepin K.H."/>
            <person name="Bhonagiri V."/>
            <person name="Zhang X."/>
            <person name="Warren W."/>
            <person name="Mitreva M."/>
            <person name="Mardis E.R."/>
            <person name="Wilson R.K."/>
        </authorList>
    </citation>
    <scope>NUCLEOTIDE SEQUENCE [LARGE SCALE GENOMIC DNA]</scope>
    <source>
        <strain evidence="12 13">ATCC 29099</strain>
    </source>
</reference>
<dbReference type="SUPFAM" id="SSF49899">
    <property type="entry name" value="Concanavalin A-like lectins/glucanases"/>
    <property type="match status" value="1"/>
</dbReference>
<organism evidence="12 13">
    <name type="scientific">Eubacterium ramulus ATCC 29099</name>
    <dbReference type="NCBI Taxonomy" id="1256908"/>
    <lineage>
        <taxon>Bacteria</taxon>
        <taxon>Bacillati</taxon>
        <taxon>Bacillota</taxon>
        <taxon>Clostridia</taxon>
        <taxon>Eubacteriales</taxon>
        <taxon>Eubacteriaceae</taxon>
        <taxon>Eubacterium</taxon>
    </lineage>
</organism>
<evidence type="ECO:0000313" key="13">
    <source>
        <dbReference type="Proteomes" id="UP000016608"/>
    </source>
</evidence>
<keyword evidence="13" id="KW-1185">Reference proteome</keyword>
<evidence type="ECO:0000256" key="5">
    <source>
        <dbReference type="ARBA" id="ARBA00022801"/>
    </source>
</evidence>
<dbReference type="GO" id="GO:0004564">
    <property type="term" value="F:beta-fructofuranosidase activity"/>
    <property type="evidence" value="ECO:0007669"/>
    <property type="project" value="UniProtKB-EC"/>
</dbReference>
<evidence type="ECO:0000256" key="1">
    <source>
        <dbReference type="ARBA" id="ARBA00004914"/>
    </source>
</evidence>
<dbReference type="HOGENOM" id="CLU_001528_7_0_9"/>
<dbReference type="GO" id="GO:0005985">
    <property type="term" value="P:sucrose metabolic process"/>
    <property type="evidence" value="ECO:0007669"/>
    <property type="project" value="UniProtKB-UniPathway"/>
</dbReference>
<evidence type="ECO:0000256" key="6">
    <source>
        <dbReference type="ARBA" id="ARBA00023295"/>
    </source>
</evidence>
<evidence type="ECO:0000256" key="9">
    <source>
        <dbReference type="RuleBase" id="RU365015"/>
    </source>
</evidence>
<dbReference type="Gene3D" id="2.60.120.560">
    <property type="entry name" value="Exo-inulinase, domain 1"/>
    <property type="match status" value="1"/>
</dbReference>
<dbReference type="NCBIfam" id="TIGR01322">
    <property type="entry name" value="scrB_fam"/>
    <property type="match status" value="1"/>
</dbReference>
<dbReference type="AlphaFoldDB" id="U2PA61"/>
<keyword evidence="9" id="KW-0119">Carbohydrate metabolism</keyword>
<dbReference type="Proteomes" id="UP000016608">
    <property type="component" value="Unassembled WGS sequence"/>
</dbReference>
<dbReference type="Pfam" id="PF08244">
    <property type="entry name" value="Glyco_hydro_32C"/>
    <property type="match status" value="1"/>
</dbReference>
<keyword evidence="6 8" id="KW-0326">Glycosidase</keyword>
<feature type="domain" description="Glycosyl hydrolase family 32 C-terminal" evidence="11">
    <location>
        <begin position="354"/>
        <end position="500"/>
    </location>
</feature>
<comment type="pathway">
    <text evidence="1 9">Glycan biosynthesis; sucrose metabolism.</text>
</comment>
<accession>U2PA61</accession>
<keyword evidence="9" id="KW-0963">Cytoplasm</keyword>
<dbReference type="EC" id="3.2.1.26" evidence="3 8"/>
<evidence type="ECO:0000259" key="11">
    <source>
        <dbReference type="Pfam" id="PF08244"/>
    </source>
</evidence>
<evidence type="ECO:0000259" key="10">
    <source>
        <dbReference type="Pfam" id="PF00251"/>
    </source>
</evidence>
<evidence type="ECO:0000256" key="2">
    <source>
        <dbReference type="ARBA" id="ARBA00009902"/>
    </source>
</evidence>
<comment type="subcellular location">
    <subcellularLocation>
        <location evidence="9">Cytoplasm</location>
    </subcellularLocation>
</comment>
<evidence type="ECO:0000256" key="4">
    <source>
        <dbReference type="ARBA" id="ARBA00019623"/>
    </source>
</evidence>
<evidence type="ECO:0000256" key="7">
    <source>
        <dbReference type="ARBA" id="ARBA00033367"/>
    </source>
</evidence>
<dbReference type="Gene3D" id="2.115.10.20">
    <property type="entry name" value="Glycosyl hydrolase domain, family 43"/>
    <property type="match status" value="1"/>
</dbReference>
<comment type="catalytic activity">
    <reaction evidence="8">
        <text>Hydrolysis of terminal non-reducing beta-D-fructofuranoside residues in beta-D-fructofuranosides.</text>
        <dbReference type="EC" id="3.2.1.26"/>
    </reaction>
</comment>
<dbReference type="InterPro" id="IPR023296">
    <property type="entry name" value="Glyco_hydro_beta-prop_sf"/>
</dbReference>
<comment type="caution">
    <text evidence="12">The sequence shown here is derived from an EMBL/GenBank/DDBJ whole genome shotgun (WGS) entry which is preliminary data.</text>
</comment>
<evidence type="ECO:0000256" key="3">
    <source>
        <dbReference type="ARBA" id="ARBA00012758"/>
    </source>
</evidence>
<dbReference type="InterPro" id="IPR013320">
    <property type="entry name" value="ConA-like_dom_sf"/>
</dbReference>
<proteinExistence type="inferred from homology"/>
<dbReference type="Pfam" id="PF00251">
    <property type="entry name" value="Glyco_hydro_32N"/>
    <property type="match status" value="1"/>
</dbReference>
<dbReference type="SUPFAM" id="SSF75005">
    <property type="entry name" value="Arabinanase/levansucrase/invertase"/>
    <property type="match status" value="1"/>
</dbReference>
<dbReference type="PATRIC" id="fig|1256908.3.peg.1221"/>
<dbReference type="InterPro" id="IPR006232">
    <property type="entry name" value="Suc6P_hydrolase"/>
</dbReference>
<dbReference type="CDD" id="cd08996">
    <property type="entry name" value="GH32_FFase"/>
    <property type="match status" value="1"/>
</dbReference>
<dbReference type="UniPathway" id="UPA00238"/>
<feature type="domain" description="Glycosyl hydrolase family 32 N-terminal" evidence="10">
    <location>
        <begin position="41"/>
        <end position="351"/>
    </location>
</feature>
<evidence type="ECO:0000256" key="8">
    <source>
        <dbReference type="RuleBase" id="RU362110"/>
    </source>
</evidence>
<dbReference type="PROSITE" id="PS00609">
    <property type="entry name" value="GLYCOSYL_HYDROL_F32"/>
    <property type="match status" value="1"/>
</dbReference>
<dbReference type="InterPro" id="IPR013148">
    <property type="entry name" value="Glyco_hydro_32_N"/>
</dbReference>